<dbReference type="FunFam" id="1.20.80.10:FF:000004">
    <property type="entry name" value="Protein-tyrosine kinase 2-beta isoform 1"/>
    <property type="match status" value="1"/>
</dbReference>
<keyword evidence="6" id="KW-1003">Cell membrane</keyword>
<keyword evidence="16" id="KW-0966">Cell projection</keyword>
<keyword evidence="9" id="KW-0808">Transferase</keyword>
<dbReference type="Pfam" id="PF00373">
    <property type="entry name" value="FERM_M"/>
    <property type="match status" value="1"/>
</dbReference>
<evidence type="ECO:0000256" key="3">
    <source>
        <dbReference type="ARBA" id="ARBA00004413"/>
    </source>
</evidence>
<dbReference type="PANTHER" id="PTHR46221:SF11">
    <property type="entry name" value="NON-SPECIFIC PROTEIN-TYROSINE KINASE"/>
    <property type="match status" value="1"/>
</dbReference>
<dbReference type="PROSITE" id="PS00109">
    <property type="entry name" value="PROTEIN_KINASE_TYR"/>
    <property type="match status" value="1"/>
</dbReference>
<dbReference type="PRINTS" id="PR00109">
    <property type="entry name" value="TYRKINASE"/>
</dbReference>
<dbReference type="Gene3D" id="1.20.120.330">
    <property type="entry name" value="Nucleotidyltransferases domain 2"/>
    <property type="match status" value="1"/>
</dbReference>
<evidence type="ECO:0000256" key="10">
    <source>
        <dbReference type="ARBA" id="ARBA00022741"/>
    </source>
</evidence>
<keyword evidence="24" id="KW-1185">Reference proteome</keyword>
<feature type="region of interest" description="Disordered" evidence="20">
    <location>
        <begin position="371"/>
        <end position="391"/>
    </location>
</feature>
<dbReference type="Pfam" id="PF18038">
    <property type="entry name" value="FERM_N_2"/>
    <property type="match status" value="1"/>
</dbReference>
<keyword evidence="13" id="KW-0965">Cell junction</keyword>
<dbReference type="GO" id="GO:0004715">
    <property type="term" value="F:non-membrane spanning protein tyrosine kinase activity"/>
    <property type="evidence" value="ECO:0007669"/>
    <property type="project" value="UniProtKB-EC"/>
</dbReference>
<feature type="compositionally biased region" description="Basic and acidic residues" evidence="20">
    <location>
        <begin position="700"/>
        <end position="711"/>
    </location>
</feature>
<evidence type="ECO:0000256" key="2">
    <source>
        <dbReference type="ARBA" id="ARBA00004316"/>
    </source>
</evidence>
<dbReference type="InterPro" id="IPR029071">
    <property type="entry name" value="Ubiquitin-like_domsf"/>
</dbReference>
<dbReference type="Pfam" id="PF07714">
    <property type="entry name" value="PK_Tyr_Ser-Thr"/>
    <property type="match status" value="1"/>
</dbReference>
<dbReference type="PANTHER" id="PTHR46221">
    <property type="entry name" value="FERM AND PDZ DOMAIN-CONTAINING PROTEIN FAMILY MEMBER"/>
    <property type="match status" value="1"/>
</dbReference>
<evidence type="ECO:0000313" key="23">
    <source>
        <dbReference type="Ensembl" id="ENSCCRP00000027286.2"/>
    </source>
</evidence>
<evidence type="ECO:0000256" key="1">
    <source>
        <dbReference type="ARBA" id="ARBA00004246"/>
    </source>
</evidence>
<feature type="domain" description="FERM" evidence="22">
    <location>
        <begin position="37"/>
        <end position="357"/>
    </location>
</feature>
<dbReference type="FunFam" id="2.30.29.30:FF:000058">
    <property type="entry name" value="focal adhesion kinase 1 isoform X1"/>
    <property type="match status" value="1"/>
</dbReference>
<keyword evidence="7" id="KW-0963">Cytoplasm</keyword>
<reference evidence="23" key="1">
    <citation type="submission" date="2025-08" db="UniProtKB">
        <authorList>
            <consortium name="Ensembl"/>
        </authorList>
    </citation>
    <scope>IDENTIFICATION</scope>
</reference>
<dbReference type="InterPro" id="IPR017441">
    <property type="entry name" value="Protein_kinase_ATP_BS"/>
</dbReference>
<dbReference type="InterPro" id="IPR035963">
    <property type="entry name" value="FERM_2"/>
</dbReference>
<dbReference type="Gene3D" id="1.10.510.10">
    <property type="entry name" value="Transferase(Phosphotransferase) domain 1"/>
    <property type="match status" value="1"/>
</dbReference>
<feature type="domain" description="Protein kinase" evidence="21">
    <location>
        <begin position="416"/>
        <end position="676"/>
    </location>
</feature>
<dbReference type="EC" id="2.7.10.2" evidence="5"/>
<dbReference type="Pfam" id="PF21477">
    <property type="entry name" value="FERM_C_FAK1"/>
    <property type="match status" value="1"/>
</dbReference>
<dbReference type="Ensembl" id="ENSCCRT00000029611.2">
    <property type="protein sequence ID" value="ENSCCRP00000027286.2"/>
    <property type="gene ID" value="ENSCCRG00000009603.2"/>
</dbReference>
<dbReference type="Gene3D" id="3.10.20.90">
    <property type="entry name" value="Phosphatidylinositol 3-kinase Catalytic Subunit, Chain A, domain 1"/>
    <property type="match status" value="1"/>
</dbReference>
<feature type="region of interest" description="Disordered" evidence="20">
    <location>
        <begin position="692"/>
        <end position="711"/>
    </location>
</feature>
<keyword evidence="11" id="KW-0418">Kinase</keyword>
<accession>A0A8C1B5Q9</accession>
<dbReference type="FunFam" id="3.10.20.90:FF:000080">
    <property type="entry name" value="protein-tyrosine kinase 2-beta isoform X1"/>
    <property type="match status" value="1"/>
</dbReference>
<feature type="compositionally biased region" description="Basic and acidic residues" evidence="20">
    <location>
        <begin position="749"/>
        <end position="761"/>
    </location>
</feature>
<dbReference type="SUPFAM" id="SSF68993">
    <property type="entry name" value="FAT domain of focal adhesion kinase"/>
    <property type="match status" value="1"/>
</dbReference>
<dbReference type="CDD" id="cd14473">
    <property type="entry name" value="FERM_B-lobe"/>
    <property type="match status" value="1"/>
</dbReference>
<dbReference type="GeneTree" id="ENSGT00940000157269"/>
<feature type="region of interest" description="Disordered" evidence="20">
    <location>
        <begin position="1"/>
        <end position="21"/>
    </location>
</feature>
<dbReference type="AlphaFoldDB" id="A0A8C1B5Q9"/>
<feature type="binding site" evidence="19">
    <location>
        <position position="448"/>
    </location>
    <ligand>
        <name>ATP</name>
        <dbReference type="ChEBI" id="CHEBI:30616"/>
    </ligand>
</feature>
<reference evidence="23" key="2">
    <citation type="submission" date="2025-09" db="UniProtKB">
        <authorList>
            <consortium name="Ensembl"/>
        </authorList>
    </citation>
    <scope>IDENTIFICATION</scope>
</reference>
<dbReference type="PROSITE" id="PS50011">
    <property type="entry name" value="PROTEIN_KINASE_DOM"/>
    <property type="match status" value="1"/>
</dbReference>
<dbReference type="SMART" id="SM00295">
    <property type="entry name" value="B41"/>
    <property type="match status" value="1"/>
</dbReference>
<dbReference type="PROSITE" id="PS50057">
    <property type="entry name" value="FERM_3"/>
    <property type="match status" value="1"/>
</dbReference>
<dbReference type="Gene3D" id="3.30.200.20">
    <property type="entry name" value="Phosphorylase Kinase, domain 1"/>
    <property type="match status" value="1"/>
</dbReference>
<dbReference type="InterPro" id="IPR000719">
    <property type="entry name" value="Prot_kinase_dom"/>
</dbReference>
<evidence type="ECO:0000256" key="19">
    <source>
        <dbReference type="PROSITE-ProRule" id="PRU10141"/>
    </source>
</evidence>
<evidence type="ECO:0000256" key="5">
    <source>
        <dbReference type="ARBA" id="ARBA00011903"/>
    </source>
</evidence>
<dbReference type="Gene3D" id="2.30.29.30">
    <property type="entry name" value="Pleckstrin-homology domain (PH domain)/Phosphotyrosine-binding domain (PTB)"/>
    <property type="match status" value="1"/>
</dbReference>
<dbReference type="SUPFAM" id="SSF54236">
    <property type="entry name" value="Ubiquitin-like"/>
    <property type="match status" value="1"/>
</dbReference>
<dbReference type="InterPro" id="IPR041784">
    <property type="entry name" value="FAK1/PYK2_FERM_C"/>
</dbReference>
<dbReference type="InterPro" id="IPR049385">
    <property type="entry name" value="FAK1-like_FERM_C"/>
</dbReference>
<evidence type="ECO:0000256" key="11">
    <source>
        <dbReference type="ARBA" id="ARBA00022777"/>
    </source>
</evidence>
<dbReference type="InterPro" id="IPR005189">
    <property type="entry name" value="Focal_adhesion_kin_target_dom"/>
</dbReference>
<dbReference type="CDD" id="cd13190">
    <property type="entry name" value="FERM_C_FAK1"/>
    <property type="match status" value="1"/>
</dbReference>
<dbReference type="Pfam" id="PF03623">
    <property type="entry name" value="Focal_AT"/>
    <property type="match status" value="1"/>
</dbReference>
<evidence type="ECO:0000256" key="8">
    <source>
        <dbReference type="ARBA" id="ARBA00022553"/>
    </source>
</evidence>
<dbReference type="InterPro" id="IPR011009">
    <property type="entry name" value="Kinase-like_dom_sf"/>
</dbReference>
<dbReference type="GO" id="GO:0005925">
    <property type="term" value="C:focal adhesion"/>
    <property type="evidence" value="ECO:0007669"/>
    <property type="project" value="UniProtKB-SubCell"/>
</dbReference>
<keyword evidence="10 19" id="KW-0547">Nucleotide-binding</keyword>
<dbReference type="InterPro" id="IPR019748">
    <property type="entry name" value="FERM_central"/>
</dbReference>
<evidence type="ECO:0000256" key="13">
    <source>
        <dbReference type="ARBA" id="ARBA00022949"/>
    </source>
</evidence>
<dbReference type="Proteomes" id="UP001108240">
    <property type="component" value="Unplaced"/>
</dbReference>
<dbReference type="Gene3D" id="1.20.80.10">
    <property type="match status" value="1"/>
</dbReference>
<dbReference type="GO" id="GO:0042995">
    <property type="term" value="C:cell projection"/>
    <property type="evidence" value="ECO:0007669"/>
    <property type="project" value="UniProtKB-SubCell"/>
</dbReference>
<feature type="region of interest" description="Disordered" evidence="20">
    <location>
        <begin position="749"/>
        <end position="795"/>
    </location>
</feature>
<dbReference type="InterPro" id="IPR036137">
    <property type="entry name" value="Focal_adhe_kin_target_dom_sf"/>
</dbReference>
<name>A0A8C1B5Q9_CYPCA</name>
<dbReference type="GO" id="GO:0008284">
    <property type="term" value="P:positive regulation of cell population proliferation"/>
    <property type="evidence" value="ECO:0007669"/>
    <property type="project" value="UniProtKB-ARBA"/>
</dbReference>
<evidence type="ECO:0000313" key="24">
    <source>
        <dbReference type="Proteomes" id="UP001108240"/>
    </source>
</evidence>
<dbReference type="InterPro" id="IPR008266">
    <property type="entry name" value="Tyr_kinase_AS"/>
</dbReference>
<protein>
    <recommendedName>
        <fullName evidence="5">non-specific protein-tyrosine kinase</fullName>
        <ecNumber evidence="5">2.7.10.2</ecNumber>
    </recommendedName>
</protein>
<evidence type="ECO:0000256" key="18">
    <source>
        <dbReference type="ARBA" id="ARBA00061333"/>
    </source>
</evidence>
<evidence type="ECO:0000256" key="9">
    <source>
        <dbReference type="ARBA" id="ARBA00022679"/>
    </source>
</evidence>
<dbReference type="InterPro" id="IPR019749">
    <property type="entry name" value="Band_41_domain"/>
</dbReference>
<dbReference type="InterPro" id="IPR020635">
    <property type="entry name" value="Tyr_kinase_cat_dom"/>
</dbReference>
<sequence length="930" mass="106470">MTAYVEMSGDTSTLSWKPPPPGPPLVSAENQCRGPVKILKVCFISNSANLGKNFKLVKCESSWNIRRITQSILDSGRLGPNIKFFECYGLLLKHLKSDEVHWLHPNLTVAEVEQKYEQQHVEAEWRYDLRIRYIPPDFLEKLKDDKTTMLYFYQQVRSDYMQHSARRVSDGMALQLGCLEIRRFYKDMNASGLEKKSNFELLEKDVGLDLFFPQELIDSMKPKQLRKMIQQTFQQYALLKEEQCINKFFETLSVFSSYDEEVFPCELVQGWSVSVDLVIGPKGIRQRTDKSSVPVCLAKFVQIRSIKCMPQNDGKTLLHIDIEGANQPLSISTASLAIAENMMDLIDGYCRLQHGNEATLIVRHKDRESRISLPPLPNSMENTRSERESKSSDIYAEIPEYSPVQTSKFSISRKDIVLGRILGEGFFGEVHDGIYKSKKGERVNVAVKTCKDCSADVKEKFMSEALIMKKLDHPHIVRLIGIIEEDPVWIVMELYQFGELGIYLMENKHKLSTVTMILYCLQISKALAYLEGVNMVHRDIAVRNVLVAKPDCVKLGDFGLSRYIEEEEYYKASVSRLPIKWMAPESINFRRFTSASDVWMFAVCMWEIMSGGQQPFFWLENKDVINQLEQGVRLPKPEQCPPTLYSLMTRCWAYSPRERPSFAELVCKLSDVHNMEKEVEVEEMRGRTRSINISPFTDAPPKDRGFLEPNSKEDAQRLWEMERQCVQETLRRQKQEMLEDNKWLEKEEKLLDPFANDDTKAKVMSGNETSQAPSHAPPEKPPRVSAQPAPTAELDRTDDMVYHNVMEMVKVVVQLKNDVNTLPASEYVTVVKSVGMTLRSLINSVDDILPTLHESIRTEIEGTQKLLNKDLAELISKMRLAQQNAVTSLKDECKKQMLAAAHTLAMDSKNLLDAVDQARVRANVAKPTTH</sequence>
<dbReference type="InterPro" id="IPR011993">
    <property type="entry name" value="PH-like_dom_sf"/>
</dbReference>
<dbReference type="GO" id="GO:0005737">
    <property type="term" value="C:cytoplasm"/>
    <property type="evidence" value="ECO:0007669"/>
    <property type="project" value="UniProtKB-SubCell"/>
</dbReference>
<dbReference type="GO" id="GO:0005524">
    <property type="term" value="F:ATP binding"/>
    <property type="evidence" value="ECO:0007669"/>
    <property type="project" value="UniProtKB-UniRule"/>
</dbReference>
<comment type="catalytic activity">
    <reaction evidence="17">
        <text>L-tyrosyl-[protein] + ATP = O-phospho-L-tyrosyl-[protein] + ADP + H(+)</text>
        <dbReference type="Rhea" id="RHEA:10596"/>
        <dbReference type="Rhea" id="RHEA-COMP:10136"/>
        <dbReference type="Rhea" id="RHEA-COMP:20101"/>
        <dbReference type="ChEBI" id="CHEBI:15378"/>
        <dbReference type="ChEBI" id="CHEBI:30616"/>
        <dbReference type="ChEBI" id="CHEBI:46858"/>
        <dbReference type="ChEBI" id="CHEBI:61978"/>
        <dbReference type="ChEBI" id="CHEBI:456216"/>
        <dbReference type="EC" id="2.7.10.2"/>
    </reaction>
</comment>
<dbReference type="PROSITE" id="PS00107">
    <property type="entry name" value="PROTEIN_KINASE_ATP"/>
    <property type="match status" value="1"/>
</dbReference>
<dbReference type="InterPro" id="IPR001245">
    <property type="entry name" value="Ser-Thr/Tyr_kinase_cat_dom"/>
</dbReference>
<evidence type="ECO:0000256" key="4">
    <source>
        <dbReference type="ARBA" id="ARBA00004496"/>
    </source>
</evidence>
<keyword evidence="12 19" id="KW-0067">ATP-binding</keyword>
<dbReference type="SMART" id="SM00219">
    <property type="entry name" value="TyrKc"/>
    <property type="match status" value="1"/>
</dbReference>
<dbReference type="GO" id="GO:0005886">
    <property type="term" value="C:plasma membrane"/>
    <property type="evidence" value="ECO:0007669"/>
    <property type="project" value="UniProtKB-SubCell"/>
</dbReference>
<keyword evidence="8" id="KW-0597">Phosphoprotein</keyword>
<evidence type="ECO:0000256" key="20">
    <source>
        <dbReference type="SAM" id="MobiDB-lite"/>
    </source>
</evidence>
<dbReference type="GO" id="GO:0007165">
    <property type="term" value="P:signal transduction"/>
    <property type="evidence" value="ECO:0007669"/>
    <property type="project" value="UniProtKB-ARBA"/>
</dbReference>
<evidence type="ECO:0000256" key="14">
    <source>
        <dbReference type="ARBA" id="ARBA00023136"/>
    </source>
</evidence>
<keyword evidence="15" id="KW-0829">Tyrosine-protein kinase</keyword>
<evidence type="ECO:0000259" key="22">
    <source>
        <dbReference type="PROSITE" id="PS50057"/>
    </source>
</evidence>
<comment type="subcellular location">
    <subcellularLocation>
        <location evidence="1">Cell junction</location>
        <location evidence="1">Focal adhesion</location>
    </subcellularLocation>
    <subcellularLocation>
        <location evidence="3">Cell membrane</location>
        <topology evidence="3">Peripheral membrane protein</topology>
        <orientation evidence="3">Cytoplasmic side</orientation>
    </subcellularLocation>
    <subcellularLocation>
        <location evidence="2">Cell projection</location>
    </subcellularLocation>
    <subcellularLocation>
        <location evidence="4">Cytoplasm</location>
    </subcellularLocation>
</comment>
<proteinExistence type="inferred from homology"/>
<dbReference type="SUPFAM" id="SSF56112">
    <property type="entry name" value="Protein kinase-like (PK-like)"/>
    <property type="match status" value="1"/>
</dbReference>
<evidence type="ECO:0000256" key="12">
    <source>
        <dbReference type="ARBA" id="ARBA00022840"/>
    </source>
</evidence>
<evidence type="ECO:0000256" key="16">
    <source>
        <dbReference type="ARBA" id="ARBA00023273"/>
    </source>
</evidence>
<organism evidence="23 24">
    <name type="scientific">Cyprinus carpio carpio</name>
    <dbReference type="NCBI Taxonomy" id="630221"/>
    <lineage>
        <taxon>Eukaryota</taxon>
        <taxon>Metazoa</taxon>
        <taxon>Chordata</taxon>
        <taxon>Craniata</taxon>
        <taxon>Vertebrata</taxon>
        <taxon>Euteleostomi</taxon>
        <taxon>Actinopterygii</taxon>
        <taxon>Neopterygii</taxon>
        <taxon>Teleostei</taxon>
        <taxon>Ostariophysi</taxon>
        <taxon>Cypriniformes</taxon>
        <taxon>Cyprinidae</taxon>
        <taxon>Cyprininae</taxon>
        <taxon>Cyprinus</taxon>
    </lineage>
</organism>
<dbReference type="InterPro" id="IPR041390">
    <property type="entry name" value="FADK_N"/>
</dbReference>
<comment type="similarity">
    <text evidence="18">Belongs to the protein kinase superfamily. Tyr protein kinase family. Fes/fps subfamily.</text>
</comment>
<evidence type="ECO:0000259" key="21">
    <source>
        <dbReference type="PROSITE" id="PS50011"/>
    </source>
</evidence>
<dbReference type="FunFam" id="1.20.120.330:FF:000007">
    <property type="entry name" value="protein-tyrosine kinase 2-beta isoform X1"/>
    <property type="match status" value="1"/>
</dbReference>
<dbReference type="SUPFAM" id="SSF47031">
    <property type="entry name" value="Second domain of FERM"/>
    <property type="match status" value="1"/>
</dbReference>
<evidence type="ECO:0000256" key="6">
    <source>
        <dbReference type="ARBA" id="ARBA00022475"/>
    </source>
</evidence>
<dbReference type="GO" id="GO:0007172">
    <property type="term" value="P:signal complex assembly"/>
    <property type="evidence" value="ECO:0007669"/>
    <property type="project" value="InterPro"/>
</dbReference>
<dbReference type="SUPFAM" id="SSF50729">
    <property type="entry name" value="PH domain-like"/>
    <property type="match status" value="1"/>
</dbReference>
<evidence type="ECO:0000256" key="7">
    <source>
        <dbReference type="ARBA" id="ARBA00022490"/>
    </source>
</evidence>
<evidence type="ECO:0000256" key="15">
    <source>
        <dbReference type="ARBA" id="ARBA00023137"/>
    </source>
</evidence>
<dbReference type="FunFam" id="3.30.200.20:FF:000194">
    <property type="entry name" value="protein-tyrosine kinase 2-beta isoform X1"/>
    <property type="match status" value="1"/>
</dbReference>
<dbReference type="InterPro" id="IPR000299">
    <property type="entry name" value="FERM_domain"/>
</dbReference>
<dbReference type="FunFam" id="1.10.510.10:FF:000027">
    <property type="entry name" value="Receptor protein-tyrosine kinase"/>
    <property type="match status" value="1"/>
</dbReference>
<dbReference type="InterPro" id="IPR014352">
    <property type="entry name" value="FERM/acyl-CoA-bd_prot_sf"/>
</dbReference>
<keyword evidence="14" id="KW-0472">Membrane</keyword>
<evidence type="ECO:0000256" key="17">
    <source>
        <dbReference type="ARBA" id="ARBA00051245"/>
    </source>
</evidence>